<gene>
    <name evidence="2" type="ORF">K491DRAFT_48887</name>
</gene>
<accession>A0A6A6SY31</accession>
<evidence type="ECO:0000313" key="2">
    <source>
        <dbReference type="EMBL" id="KAF2652440.1"/>
    </source>
</evidence>
<protein>
    <submittedName>
        <fullName evidence="2">Uncharacterized protein</fullName>
    </submittedName>
</protein>
<keyword evidence="3" id="KW-1185">Reference proteome</keyword>
<feature type="transmembrane region" description="Helical" evidence="1">
    <location>
        <begin position="78"/>
        <end position="99"/>
    </location>
</feature>
<keyword evidence="1" id="KW-0472">Membrane</keyword>
<name>A0A6A6SY31_9PLEO</name>
<dbReference type="AlphaFoldDB" id="A0A6A6SY31"/>
<organism evidence="2 3">
    <name type="scientific">Lophiostoma macrostomum CBS 122681</name>
    <dbReference type="NCBI Taxonomy" id="1314788"/>
    <lineage>
        <taxon>Eukaryota</taxon>
        <taxon>Fungi</taxon>
        <taxon>Dikarya</taxon>
        <taxon>Ascomycota</taxon>
        <taxon>Pezizomycotina</taxon>
        <taxon>Dothideomycetes</taxon>
        <taxon>Pleosporomycetidae</taxon>
        <taxon>Pleosporales</taxon>
        <taxon>Lophiostomataceae</taxon>
        <taxon>Lophiostoma</taxon>
    </lineage>
</organism>
<dbReference type="EMBL" id="MU004402">
    <property type="protein sequence ID" value="KAF2652440.1"/>
    <property type="molecule type" value="Genomic_DNA"/>
</dbReference>
<keyword evidence="1" id="KW-0812">Transmembrane</keyword>
<keyword evidence="1" id="KW-1133">Transmembrane helix</keyword>
<reference evidence="2" key="1">
    <citation type="journal article" date="2020" name="Stud. Mycol.">
        <title>101 Dothideomycetes genomes: a test case for predicting lifestyles and emergence of pathogens.</title>
        <authorList>
            <person name="Haridas S."/>
            <person name="Albert R."/>
            <person name="Binder M."/>
            <person name="Bloem J."/>
            <person name="Labutti K."/>
            <person name="Salamov A."/>
            <person name="Andreopoulos B."/>
            <person name="Baker S."/>
            <person name="Barry K."/>
            <person name="Bills G."/>
            <person name="Bluhm B."/>
            <person name="Cannon C."/>
            <person name="Castanera R."/>
            <person name="Culley D."/>
            <person name="Daum C."/>
            <person name="Ezra D."/>
            <person name="Gonzalez J."/>
            <person name="Henrissat B."/>
            <person name="Kuo A."/>
            <person name="Liang C."/>
            <person name="Lipzen A."/>
            <person name="Lutzoni F."/>
            <person name="Magnuson J."/>
            <person name="Mondo S."/>
            <person name="Nolan M."/>
            <person name="Ohm R."/>
            <person name="Pangilinan J."/>
            <person name="Park H.-J."/>
            <person name="Ramirez L."/>
            <person name="Alfaro M."/>
            <person name="Sun H."/>
            <person name="Tritt A."/>
            <person name="Yoshinaga Y."/>
            <person name="Zwiers L.-H."/>
            <person name="Turgeon B."/>
            <person name="Goodwin S."/>
            <person name="Spatafora J."/>
            <person name="Crous P."/>
            <person name="Grigoriev I."/>
        </authorList>
    </citation>
    <scope>NUCLEOTIDE SEQUENCE</scope>
    <source>
        <strain evidence="2">CBS 122681</strain>
    </source>
</reference>
<sequence length="131" mass="14088">MANMPPMEDSFSNRVSPARPWVSPRACDFLSVALTTTDVLQCMVPTRLEGASSNNSSVFGSGGSGSSFMVIFCSRSPLAILVQSLVTLSYLSGGSISLIRIKQTNLCRKTWGDFGHYYFCSGALDENNSVS</sequence>
<evidence type="ECO:0000256" key="1">
    <source>
        <dbReference type="SAM" id="Phobius"/>
    </source>
</evidence>
<dbReference type="Proteomes" id="UP000799324">
    <property type="component" value="Unassembled WGS sequence"/>
</dbReference>
<evidence type="ECO:0000313" key="3">
    <source>
        <dbReference type="Proteomes" id="UP000799324"/>
    </source>
</evidence>
<proteinExistence type="predicted"/>